<dbReference type="InterPro" id="IPR001119">
    <property type="entry name" value="SLH_dom"/>
</dbReference>
<dbReference type="EMBL" id="JACOPL010000005">
    <property type="protein sequence ID" value="MBC5725202.1"/>
    <property type="molecule type" value="Genomic_DNA"/>
</dbReference>
<dbReference type="RefSeq" id="WP_054327608.1">
    <property type="nucleotide sequence ID" value="NZ_JACOPL010000005.1"/>
</dbReference>
<evidence type="ECO:0000259" key="3">
    <source>
        <dbReference type="PROSITE" id="PS51272"/>
    </source>
</evidence>
<keyword evidence="2" id="KW-0732">Signal</keyword>
<evidence type="ECO:0000256" key="2">
    <source>
        <dbReference type="SAM" id="SignalP"/>
    </source>
</evidence>
<dbReference type="Proteomes" id="UP000606499">
    <property type="component" value="Unassembled WGS sequence"/>
</dbReference>
<organism evidence="4 5">
    <name type="scientific">Agathobaculum faecis</name>
    <dbReference type="NCBI Taxonomy" id="2763013"/>
    <lineage>
        <taxon>Bacteria</taxon>
        <taxon>Bacillati</taxon>
        <taxon>Bacillota</taxon>
        <taxon>Clostridia</taxon>
        <taxon>Eubacteriales</taxon>
        <taxon>Butyricicoccaceae</taxon>
        <taxon>Agathobaculum</taxon>
    </lineage>
</organism>
<dbReference type="Pfam" id="PF00395">
    <property type="entry name" value="SLH"/>
    <property type="match status" value="1"/>
</dbReference>
<evidence type="ECO:0000313" key="4">
    <source>
        <dbReference type="EMBL" id="MBC5725202.1"/>
    </source>
</evidence>
<feature type="domain" description="SLH" evidence="3">
    <location>
        <begin position="76"/>
        <end position="139"/>
    </location>
</feature>
<comment type="caution">
    <text evidence="4">The sequence shown here is derived from an EMBL/GenBank/DDBJ whole genome shotgun (WGS) entry which is preliminary data.</text>
</comment>
<feature type="chain" id="PRO_5038054979" evidence="2">
    <location>
        <begin position="21"/>
        <end position="545"/>
    </location>
</feature>
<proteinExistence type="predicted"/>
<sequence length="545" mass="59101">MKRWIAAVLTACMLAVPAGAADQPSDWALEAVQTAREAGLVPEKLDSAYDRAATRAEFCALAAAVYRSWETEGLLGKVEKDTVLFTDCKEGDVLLCASVGIVNGVGGGRFEPGRSLQRQEAASMLHRLGALRADYDGSVQGRLPHVFADGADIASWARNDINWVYRHGIMTGTGGNAFEPAGEYTREQSIATMLRLYAAQYAAEIPKEQGEAYRVVVDYSGAGVGRVHIEDAAGNRLLTDFAGTDGYFYDARLLGEWASLHWQPDVESGFACALCNLRTGDTLADYYADGVDEQSGSAWAYSMEKGAADSRILYADGTYSTQTYQSVTGWANGRAIVREGDAVRAIDRGGNTLWRMNISLDQVQVYGGIGDRLVIERDGAYCLITDGKMGTVSETPMLLNRWSDTYIAQDSGYYTLYDFSGRRLSETYANAMIETGQDIYACWLSDTEYAYIRCTEYGNPQTLFTVSVSQRPGPLATDGAGVYALRTGAQTVACFDRFGDTLGAIEVPFAVGEVDFADGCVRIRGEALGTAQQTILFFPTGEPAE</sequence>
<name>A0A923RVN4_9FIRM</name>
<protein>
    <submittedName>
        <fullName evidence="4">S-layer homology domain-containing protein</fullName>
    </submittedName>
</protein>
<evidence type="ECO:0000313" key="5">
    <source>
        <dbReference type="Proteomes" id="UP000606499"/>
    </source>
</evidence>
<dbReference type="AlphaFoldDB" id="A0A923RVN4"/>
<keyword evidence="1" id="KW-0677">Repeat</keyword>
<dbReference type="PROSITE" id="PS51272">
    <property type="entry name" value="SLH"/>
    <property type="match status" value="2"/>
</dbReference>
<feature type="signal peptide" evidence="2">
    <location>
        <begin position="1"/>
        <end position="20"/>
    </location>
</feature>
<feature type="domain" description="SLH" evidence="3">
    <location>
        <begin position="144"/>
        <end position="207"/>
    </location>
</feature>
<keyword evidence="5" id="KW-1185">Reference proteome</keyword>
<accession>A0A923RVN4</accession>
<gene>
    <name evidence="4" type="ORF">H8S45_06990</name>
</gene>
<reference evidence="4" key="1">
    <citation type="submission" date="2020-08" db="EMBL/GenBank/DDBJ databases">
        <title>Genome public.</title>
        <authorList>
            <person name="Liu C."/>
            <person name="Sun Q."/>
        </authorList>
    </citation>
    <scope>NUCLEOTIDE SEQUENCE</scope>
    <source>
        <strain evidence="4">NSJ-28</strain>
    </source>
</reference>
<evidence type="ECO:0000256" key="1">
    <source>
        <dbReference type="ARBA" id="ARBA00022737"/>
    </source>
</evidence>